<keyword evidence="3" id="KW-1185">Reference proteome</keyword>
<feature type="region of interest" description="Disordered" evidence="1">
    <location>
        <begin position="427"/>
        <end position="488"/>
    </location>
</feature>
<feature type="compositionally biased region" description="Polar residues" evidence="1">
    <location>
        <begin position="573"/>
        <end position="583"/>
    </location>
</feature>
<feature type="compositionally biased region" description="Basic and acidic residues" evidence="1">
    <location>
        <begin position="341"/>
        <end position="367"/>
    </location>
</feature>
<feature type="compositionally biased region" description="Polar residues" evidence="1">
    <location>
        <begin position="1"/>
        <end position="14"/>
    </location>
</feature>
<reference evidence="2 3" key="1">
    <citation type="submission" date="2024-09" db="EMBL/GenBank/DDBJ databases">
        <title>A chromosome-level genome assembly of Gray's grenadier anchovy, Coilia grayii.</title>
        <authorList>
            <person name="Fu Z."/>
        </authorList>
    </citation>
    <scope>NUCLEOTIDE SEQUENCE [LARGE SCALE GENOMIC DNA]</scope>
    <source>
        <strain evidence="2">G4</strain>
        <tissue evidence="2">Muscle</tissue>
    </source>
</reference>
<evidence type="ECO:0000313" key="2">
    <source>
        <dbReference type="EMBL" id="KAL2079325.1"/>
    </source>
</evidence>
<evidence type="ECO:0000256" key="1">
    <source>
        <dbReference type="SAM" id="MobiDB-lite"/>
    </source>
</evidence>
<dbReference type="AlphaFoldDB" id="A0ABD1IWI1"/>
<dbReference type="Proteomes" id="UP001591681">
    <property type="component" value="Unassembled WGS sequence"/>
</dbReference>
<feature type="compositionally biased region" description="Polar residues" evidence="1">
    <location>
        <begin position="378"/>
        <end position="388"/>
    </location>
</feature>
<feature type="compositionally biased region" description="Acidic residues" evidence="1">
    <location>
        <begin position="325"/>
        <end position="340"/>
    </location>
</feature>
<gene>
    <name evidence="2" type="ORF">ACEWY4_025069</name>
</gene>
<organism evidence="2 3">
    <name type="scientific">Coilia grayii</name>
    <name type="common">Gray's grenadier anchovy</name>
    <dbReference type="NCBI Taxonomy" id="363190"/>
    <lineage>
        <taxon>Eukaryota</taxon>
        <taxon>Metazoa</taxon>
        <taxon>Chordata</taxon>
        <taxon>Craniata</taxon>
        <taxon>Vertebrata</taxon>
        <taxon>Euteleostomi</taxon>
        <taxon>Actinopterygii</taxon>
        <taxon>Neopterygii</taxon>
        <taxon>Teleostei</taxon>
        <taxon>Clupei</taxon>
        <taxon>Clupeiformes</taxon>
        <taxon>Clupeoidei</taxon>
        <taxon>Engraulidae</taxon>
        <taxon>Coilinae</taxon>
        <taxon>Coilia</taxon>
    </lineage>
</organism>
<accession>A0ABD1IWI1</accession>
<feature type="region of interest" description="Disordered" evidence="1">
    <location>
        <begin position="1"/>
        <end position="136"/>
    </location>
</feature>
<feature type="compositionally biased region" description="Acidic residues" evidence="1">
    <location>
        <begin position="276"/>
        <end position="285"/>
    </location>
</feature>
<protein>
    <submittedName>
        <fullName evidence="2">Uncharacterized protein</fullName>
    </submittedName>
</protein>
<evidence type="ECO:0000313" key="3">
    <source>
        <dbReference type="Proteomes" id="UP001591681"/>
    </source>
</evidence>
<proteinExistence type="predicted"/>
<sequence>MESSSDSSLTSPQEDSPIKMSPVSERIKALEALAAKKNEPESRSDGGFPHFRERHYEKPPMEVSPPAPFQKKIPPQEKESPESPFEVLGDNVSGTDFEDTADWMRAHLPPAPNFGTEDSDVDDGKIGVVPTTDHSLKGKKEETVLAAAVPEQFVGVPDAFMDTPIEPPDLKDDYNPEKQENLEEESEFDLNFLPTAYMWEKHEDNASKGSSGQPAVKESDVVAPPTTAPPPAGFGSPSPPLSPPPSPPVSPPRAKVPKTTPKGGEAEPSEAHEMDSSGDSDDTVIEDACAAAKANSAPLPAEKEPVPIKPPLQVPIINVIETEEQVVSEEEYEVEEEEEDERYRVMQDPVREPPREQEPISDVKKAGPTDTAIDEDSTSTNQPTQVFMTESADSHSKHPNNQDGGGVYGTAQTMSYSRALFRAESQDVAMVSETESNDRSDVTVGKDERSANIADYRDHPSNDQESGMDSFFNNNASQERSQKEKPKCELISEDDYMSDNISKSTALPNLNAGSLVDQSYKDHFGDDSLQGLDESSDDRQLNFDTVPEPSPSEYASDTCIETAVSQNIYNVGSDNSKAATNSGDLPLMADDNYTTLPEEEQPSMQEYPQDDFSYYNEQPEPFPDMMEDLESNQDAKDVTSGPSAGNAKGSESTEPLATDSFVEFMRECIQARQDEDPDPLRQIRTTDVESPKTGTATSPAAVMALEQESNTIRALKELGSSQEEEEDNKTSSKSKTSKQEKKSSQPQTHGTPSPTRDSSAGGVTSESSLSKEVEAIDILVAEAFYLAEHVLTAILTHLSGNTLLLWAPSLLTSHAKESPAVHLSPPKNLFPSWAMFPVS</sequence>
<feature type="compositionally biased region" description="Pro residues" evidence="1">
    <location>
        <begin position="226"/>
        <end position="251"/>
    </location>
</feature>
<feature type="region of interest" description="Disordered" evidence="1">
    <location>
        <begin position="325"/>
        <end position="410"/>
    </location>
</feature>
<feature type="compositionally biased region" description="Basic and acidic residues" evidence="1">
    <location>
        <begin position="25"/>
        <end position="60"/>
    </location>
</feature>
<feature type="compositionally biased region" description="Low complexity" evidence="1">
    <location>
        <begin position="288"/>
        <end position="300"/>
    </location>
</feature>
<feature type="compositionally biased region" description="Basic and acidic residues" evidence="1">
    <location>
        <begin position="168"/>
        <end position="181"/>
    </location>
</feature>
<comment type="caution">
    <text evidence="2">The sequence shown here is derived from an EMBL/GenBank/DDBJ whole genome shotgun (WGS) entry which is preliminary data.</text>
</comment>
<feature type="region of interest" description="Disordered" evidence="1">
    <location>
        <begin position="521"/>
        <end position="556"/>
    </location>
</feature>
<feature type="region of interest" description="Disordered" evidence="1">
    <location>
        <begin position="573"/>
        <end position="705"/>
    </location>
</feature>
<feature type="compositionally biased region" description="Polar residues" evidence="1">
    <location>
        <begin position="749"/>
        <end position="767"/>
    </location>
</feature>
<name>A0ABD1IWI1_9TELE</name>
<feature type="region of interest" description="Disordered" evidence="1">
    <location>
        <begin position="717"/>
        <end position="767"/>
    </location>
</feature>
<feature type="compositionally biased region" description="Basic and acidic residues" evidence="1">
    <location>
        <begin position="436"/>
        <end position="462"/>
    </location>
</feature>
<feature type="compositionally biased region" description="Polar residues" evidence="1">
    <location>
        <begin position="463"/>
        <end position="479"/>
    </location>
</feature>
<feature type="region of interest" description="Disordered" evidence="1">
    <location>
        <begin position="158"/>
        <end position="309"/>
    </location>
</feature>
<dbReference type="EMBL" id="JBHFQA010000022">
    <property type="protein sequence ID" value="KAL2079325.1"/>
    <property type="molecule type" value="Genomic_DNA"/>
</dbReference>
<feature type="compositionally biased region" description="Basic and acidic residues" evidence="1">
    <location>
        <begin position="672"/>
        <end position="690"/>
    </location>
</feature>